<dbReference type="EMBL" id="CP104013">
    <property type="protein sequence ID" value="UYP44232.1"/>
    <property type="molecule type" value="Genomic_DNA"/>
</dbReference>
<reference evidence="1" key="1">
    <citation type="submission" date="2022-09" db="EMBL/GenBank/DDBJ databases">
        <title>Actin cytoskeleton and complex cell architecture in an #Asgard archaeon.</title>
        <authorList>
            <person name="Ponce Toledo R.I."/>
            <person name="Schleper C."/>
            <person name="Rodrigues Oliveira T."/>
            <person name="Wollweber F."/>
            <person name="Xu J."/>
            <person name="Rittmann S."/>
            <person name="Klingl A."/>
            <person name="Pilhofer M."/>
        </authorList>
    </citation>
    <scope>NUCLEOTIDE SEQUENCE</scope>
    <source>
        <strain evidence="1">B-35</strain>
    </source>
</reference>
<proteinExistence type="predicted"/>
<evidence type="ECO:0000313" key="2">
    <source>
        <dbReference type="Proteomes" id="UP001208689"/>
    </source>
</evidence>
<organism evidence="1 2">
    <name type="scientific">Candidatus Lokiarchaeum ossiferum</name>
    <dbReference type="NCBI Taxonomy" id="2951803"/>
    <lineage>
        <taxon>Archaea</taxon>
        <taxon>Promethearchaeati</taxon>
        <taxon>Promethearchaeota</taxon>
        <taxon>Promethearchaeia</taxon>
        <taxon>Promethearchaeales</taxon>
        <taxon>Promethearchaeaceae</taxon>
        <taxon>Candidatus Lokiarchaeum</taxon>
    </lineage>
</organism>
<evidence type="ECO:0000313" key="1">
    <source>
        <dbReference type="EMBL" id="UYP44232.1"/>
    </source>
</evidence>
<name>A0ABY6HMW9_9ARCH</name>
<keyword evidence="2" id="KW-1185">Reference proteome</keyword>
<dbReference type="Proteomes" id="UP001208689">
    <property type="component" value="Chromosome"/>
</dbReference>
<accession>A0ABY6HMW9</accession>
<gene>
    <name evidence="1" type="ORF">NEF87_000517</name>
</gene>
<protein>
    <submittedName>
        <fullName evidence="1">Uncharacterized protein</fullName>
    </submittedName>
</protein>
<sequence length="52" mass="6047">MNKFLVKITYKNGEVEEKSLDQNAMSELNQSIIIAEDFYGKIPEKVEILQKE</sequence>